<dbReference type="Gene3D" id="3.30.565.10">
    <property type="entry name" value="Histidine kinase-like ATPase, C-terminal domain"/>
    <property type="match status" value="1"/>
</dbReference>
<evidence type="ECO:0000256" key="6">
    <source>
        <dbReference type="ARBA" id="ARBA00022777"/>
    </source>
</evidence>
<keyword evidence="9" id="KW-0472">Membrane</keyword>
<evidence type="ECO:0000256" key="9">
    <source>
        <dbReference type="SAM" id="Phobius"/>
    </source>
</evidence>
<dbReference type="EC" id="2.7.13.3" evidence="2"/>
<protein>
    <recommendedName>
        <fullName evidence="2">histidine kinase</fullName>
        <ecNumber evidence="2">2.7.13.3</ecNumber>
    </recommendedName>
</protein>
<dbReference type="Gene3D" id="1.10.287.130">
    <property type="match status" value="1"/>
</dbReference>
<dbReference type="InterPro" id="IPR050980">
    <property type="entry name" value="2C_sensor_his_kinase"/>
</dbReference>
<evidence type="ECO:0000313" key="12">
    <source>
        <dbReference type="EMBL" id="MFC7059716.1"/>
    </source>
</evidence>
<evidence type="ECO:0000256" key="5">
    <source>
        <dbReference type="ARBA" id="ARBA00022741"/>
    </source>
</evidence>
<evidence type="ECO:0000313" key="13">
    <source>
        <dbReference type="Proteomes" id="UP001596445"/>
    </source>
</evidence>
<keyword evidence="5" id="KW-0547">Nucleotide-binding</keyword>
<comment type="caution">
    <text evidence="12">The sequence shown here is derived from an EMBL/GenBank/DDBJ whole genome shotgun (WGS) entry which is preliminary data.</text>
</comment>
<keyword evidence="6 12" id="KW-0418">Kinase</keyword>
<dbReference type="PROSITE" id="PS50109">
    <property type="entry name" value="HIS_KIN"/>
    <property type="match status" value="1"/>
</dbReference>
<evidence type="ECO:0000256" key="7">
    <source>
        <dbReference type="ARBA" id="ARBA00022840"/>
    </source>
</evidence>
<keyword evidence="4" id="KW-0808">Transferase</keyword>
<dbReference type="GO" id="GO:0004673">
    <property type="term" value="F:protein histidine kinase activity"/>
    <property type="evidence" value="ECO:0007669"/>
    <property type="project" value="UniProtKB-EC"/>
</dbReference>
<dbReference type="PROSITE" id="PS50885">
    <property type="entry name" value="HAMP"/>
    <property type="match status" value="1"/>
</dbReference>
<keyword evidence="7" id="KW-0067">ATP-binding</keyword>
<dbReference type="PANTHER" id="PTHR44936">
    <property type="entry name" value="SENSOR PROTEIN CREC"/>
    <property type="match status" value="1"/>
</dbReference>
<dbReference type="PANTHER" id="PTHR44936:SF10">
    <property type="entry name" value="SENSOR PROTEIN RSTB"/>
    <property type="match status" value="1"/>
</dbReference>
<dbReference type="RefSeq" id="WP_267162509.1">
    <property type="nucleotide sequence ID" value="NZ_CP112972.1"/>
</dbReference>
<keyword evidence="13" id="KW-1185">Reference proteome</keyword>
<evidence type="ECO:0000259" key="11">
    <source>
        <dbReference type="PROSITE" id="PS50885"/>
    </source>
</evidence>
<evidence type="ECO:0000256" key="3">
    <source>
        <dbReference type="ARBA" id="ARBA00022553"/>
    </source>
</evidence>
<dbReference type="Proteomes" id="UP001596445">
    <property type="component" value="Unassembled WGS sequence"/>
</dbReference>
<keyword evidence="3" id="KW-0597">Phosphoprotein</keyword>
<evidence type="ECO:0000256" key="4">
    <source>
        <dbReference type="ARBA" id="ARBA00022679"/>
    </source>
</evidence>
<feature type="domain" description="Histidine kinase" evidence="10">
    <location>
        <begin position="345"/>
        <end position="550"/>
    </location>
</feature>
<evidence type="ECO:0000256" key="1">
    <source>
        <dbReference type="ARBA" id="ARBA00000085"/>
    </source>
</evidence>
<dbReference type="GO" id="GO:0007165">
    <property type="term" value="P:signal transduction"/>
    <property type="evidence" value="ECO:0007669"/>
    <property type="project" value="UniProtKB-KW"/>
</dbReference>
<accession>A0ABD5W2C7</accession>
<evidence type="ECO:0000256" key="8">
    <source>
        <dbReference type="ARBA" id="ARBA00023224"/>
    </source>
</evidence>
<proteinExistence type="predicted"/>
<reference evidence="12 13" key="1">
    <citation type="journal article" date="2019" name="Int. J. Syst. Evol. Microbiol.">
        <title>The Global Catalogue of Microorganisms (GCM) 10K type strain sequencing project: providing services to taxonomists for standard genome sequencing and annotation.</title>
        <authorList>
            <consortium name="The Broad Institute Genomics Platform"/>
            <consortium name="The Broad Institute Genome Sequencing Center for Infectious Disease"/>
            <person name="Wu L."/>
            <person name="Ma J."/>
        </authorList>
    </citation>
    <scope>NUCLEOTIDE SEQUENCE [LARGE SCALE GENOMIC DNA]</scope>
    <source>
        <strain evidence="12 13">JCM 30072</strain>
    </source>
</reference>
<dbReference type="EMBL" id="JBHSZI010000001">
    <property type="protein sequence ID" value="MFC7059716.1"/>
    <property type="molecule type" value="Genomic_DNA"/>
</dbReference>
<dbReference type="InterPro" id="IPR005467">
    <property type="entry name" value="His_kinase_dom"/>
</dbReference>
<dbReference type="SMART" id="SM00387">
    <property type="entry name" value="HATPase_c"/>
    <property type="match status" value="1"/>
</dbReference>
<dbReference type="SUPFAM" id="SSF55874">
    <property type="entry name" value="ATPase domain of HSP90 chaperone/DNA topoisomerase II/histidine kinase"/>
    <property type="match status" value="1"/>
</dbReference>
<evidence type="ECO:0000259" key="10">
    <source>
        <dbReference type="PROSITE" id="PS50109"/>
    </source>
</evidence>
<keyword evidence="9" id="KW-1133">Transmembrane helix</keyword>
<evidence type="ECO:0000256" key="2">
    <source>
        <dbReference type="ARBA" id="ARBA00012438"/>
    </source>
</evidence>
<organism evidence="12 13">
    <name type="scientific">Halovenus salina</name>
    <dbReference type="NCBI Taxonomy" id="1510225"/>
    <lineage>
        <taxon>Archaea</taxon>
        <taxon>Methanobacteriati</taxon>
        <taxon>Methanobacteriota</taxon>
        <taxon>Stenosarchaea group</taxon>
        <taxon>Halobacteria</taxon>
        <taxon>Halobacteriales</taxon>
        <taxon>Haloarculaceae</taxon>
        <taxon>Halovenus</taxon>
    </lineage>
</organism>
<feature type="domain" description="HAMP" evidence="11">
    <location>
        <begin position="278"/>
        <end position="330"/>
    </location>
</feature>
<feature type="transmembrane region" description="Helical" evidence="9">
    <location>
        <begin position="256"/>
        <end position="277"/>
    </location>
</feature>
<dbReference type="InterPro" id="IPR003594">
    <property type="entry name" value="HATPase_dom"/>
</dbReference>
<comment type="catalytic activity">
    <reaction evidence="1">
        <text>ATP + protein L-histidine = ADP + protein N-phospho-L-histidine.</text>
        <dbReference type="EC" id="2.7.13.3"/>
    </reaction>
</comment>
<gene>
    <name evidence="12" type="ORF">ACFQQG_17890</name>
</gene>
<dbReference type="AlphaFoldDB" id="A0ABD5W2C7"/>
<dbReference type="GeneID" id="76631910"/>
<dbReference type="Pfam" id="PF02518">
    <property type="entry name" value="HATPase_c"/>
    <property type="match status" value="1"/>
</dbReference>
<keyword evidence="8" id="KW-0807">Transducer</keyword>
<sequence length="560" mass="61846">MRLRTRYALVLVGILLVLGTVVVGSGELFKQQAIEQEQEELDNTTRLAAAQIDEAIADEEDVIRQAALSLDRDSTEVRAEQLEQLLDNHVFSSAIVANINGTITGMYGLQEDQEAVGIGDSVTEVGFLNQGTFERILGGSTRVERVHSFAQFDDFALTIGAPVLSPDGQDVEEVVVGSMFLDSTRLFSPLTPLETSQRTAKVTGTTFEGEQVTILPADNEFDDSLTSKATISKTGWTLTAERDEGALTNRLQFLQLIQFGSLVVVLLTVLGLGFYQYRTTLQQTNRLLDGFSELTEGNFEYNLELEAAEEWDQIGEGFNTMTDGLMTRERQILERERRLSVLNRVLRHNLQNDMTVIQGFAEVIPAMDDEEQRQEAADKIIEKSRGLVEHGKKARRLETVMENAEEGTTEVDIVAQVRDSLDANRTDHPEVDVSFESTDDGRVDAVAGVEFGVEQLIENAFVHNTSDNPRVEVTVDRDGDDVVVTVEDNGPGIPEHERDVLVHDEETSLEHGSGIGLWLAYWSILKSNGELAFGDQDEGGHAAVRLRGCEPSEYNGGHDA</sequence>
<dbReference type="InterPro" id="IPR003660">
    <property type="entry name" value="HAMP_dom"/>
</dbReference>
<name>A0ABD5W2C7_9EURY</name>
<dbReference type="InterPro" id="IPR036890">
    <property type="entry name" value="HATPase_C_sf"/>
</dbReference>
<keyword evidence="9" id="KW-0812">Transmembrane</keyword>
<dbReference type="GO" id="GO:0005524">
    <property type="term" value="F:ATP binding"/>
    <property type="evidence" value="ECO:0007669"/>
    <property type="project" value="UniProtKB-KW"/>
</dbReference>